<dbReference type="Proteomes" id="UP000254051">
    <property type="component" value="Unassembled WGS sequence"/>
</dbReference>
<reference evidence="2" key="1">
    <citation type="submission" date="2017-07" db="EMBL/GenBank/DDBJ databases">
        <authorList>
            <person name="Varghese N."/>
            <person name="Submissions S."/>
        </authorList>
    </citation>
    <scope>NUCLEOTIDE SEQUENCE [LARGE SCALE GENOMIC DNA]</scope>
    <source>
        <strain evidence="2">NLAE-zl-C134</strain>
    </source>
</reference>
<evidence type="ECO:0000313" key="2">
    <source>
        <dbReference type="Proteomes" id="UP000254051"/>
    </source>
</evidence>
<gene>
    <name evidence="1" type="ORF">SAMN05216529_10865</name>
</gene>
<organism evidence="1 2">
    <name type="scientific">Faecalicatena contorta</name>
    <dbReference type="NCBI Taxonomy" id="39482"/>
    <lineage>
        <taxon>Bacteria</taxon>
        <taxon>Bacillati</taxon>
        <taxon>Bacillota</taxon>
        <taxon>Clostridia</taxon>
        <taxon>Lachnospirales</taxon>
        <taxon>Lachnospiraceae</taxon>
        <taxon>Faecalicatena</taxon>
    </lineage>
</organism>
<sequence length="161" mass="19240">MRLEKEWVQVARIEENSVTNENDKKKEYLRGYLWHGRRIKRIEAELEEVRRIKKNPSMNIDGMPHARSQKDLSGYVAHLDALEEKLYEEGVGQVKTYKDISWRIGQLQNENERDVMFYRYIKGLKFWEIAQQMGYDERQIHRFHGSALTHLDIPEDVSSCQ</sequence>
<dbReference type="RefSeq" id="WP_109712090.1">
    <property type="nucleotide sequence ID" value="NZ_QGDS01000008.1"/>
</dbReference>
<protein>
    <recommendedName>
        <fullName evidence="3">RNA polymerase sigma factor, sigma-70 family</fullName>
    </recommendedName>
</protein>
<dbReference type="EMBL" id="UHJJ01000008">
    <property type="protein sequence ID" value="SUQ14840.1"/>
    <property type="molecule type" value="Genomic_DNA"/>
</dbReference>
<keyword evidence="2" id="KW-1185">Reference proteome</keyword>
<evidence type="ECO:0008006" key="3">
    <source>
        <dbReference type="Google" id="ProtNLM"/>
    </source>
</evidence>
<accession>A0A315ZUG4</accession>
<dbReference type="InterPro" id="IPR013324">
    <property type="entry name" value="RNA_pol_sigma_r3/r4-like"/>
</dbReference>
<dbReference type="Gene3D" id="1.20.140.160">
    <property type="match status" value="1"/>
</dbReference>
<name>A0A315ZUG4_9FIRM</name>
<dbReference type="OrthoDB" id="3242975at2"/>
<dbReference type="SUPFAM" id="SSF88659">
    <property type="entry name" value="Sigma3 and sigma4 domains of RNA polymerase sigma factors"/>
    <property type="match status" value="1"/>
</dbReference>
<dbReference type="AlphaFoldDB" id="A0A315ZUG4"/>
<evidence type="ECO:0000313" key="1">
    <source>
        <dbReference type="EMBL" id="SUQ14840.1"/>
    </source>
</evidence>
<proteinExistence type="predicted"/>